<dbReference type="EMBL" id="FN655438">
    <property type="protein sequence ID" value="CBY39137.1"/>
    <property type="molecule type" value="Genomic_DNA"/>
</dbReference>
<organism evidence="2">
    <name type="scientific">Oikopleura dioica</name>
    <name type="common">Tunicate</name>
    <dbReference type="NCBI Taxonomy" id="34765"/>
    <lineage>
        <taxon>Eukaryota</taxon>
        <taxon>Metazoa</taxon>
        <taxon>Chordata</taxon>
        <taxon>Tunicata</taxon>
        <taxon>Appendicularia</taxon>
        <taxon>Copelata</taxon>
        <taxon>Oikopleuridae</taxon>
        <taxon>Oikopleura</taxon>
    </lineage>
</organism>
<feature type="transmembrane region" description="Helical" evidence="1">
    <location>
        <begin position="265"/>
        <end position="284"/>
    </location>
</feature>
<dbReference type="Proteomes" id="UP000011014">
    <property type="component" value="Unassembled WGS sequence"/>
</dbReference>
<proteinExistence type="predicted"/>
<name>E4YUJ8_OIKDI</name>
<protein>
    <recommendedName>
        <fullName evidence="3">ZP domain-containing protein</fullName>
    </recommendedName>
</protein>
<keyword evidence="1" id="KW-0812">Transmembrane</keyword>
<dbReference type="AlphaFoldDB" id="E4YUJ8"/>
<keyword evidence="1" id="KW-0472">Membrane</keyword>
<sequence>KSPFTTKNIDPMVEEIPYAYFKASAFIKNDIPEQETDHFLHIKRCNAELIDAEGELLQTRRLLFKGCKDNDSFADRNVLQYDRVLMDAYSSDYFRLHLWKPHGYGEYEFSVTCHMSVCTMADVLAGNRHCVDNCNRYDAFKSEIRRERRSADENRIPQHEVSKTIRIKFIEHENSFSRSPKIIKIVDDTELPEIEVLDNQNRFVPLESFNNDNEPTLESSGGELIPEVTLKIAPEIDTDSEHRFTTVNEQSEIPKNNFKFNNRNIALISIGIICMNAFAIIFIMTKCKQN</sequence>
<reference evidence="2" key="1">
    <citation type="journal article" date="2010" name="Science">
        <title>Plasticity of animal genome architecture unmasked by rapid evolution of a pelagic tunicate.</title>
        <authorList>
            <person name="Denoeud F."/>
            <person name="Henriet S."/>
            <person name="Mungpakdee S."/>
            <person name="Aury J.M."/>
            <person name="Da Silva C."/>
            <person name="Brinkmann H."/>
            <person name="Mikhaleva J."/>
            <person name="Olsen L.C."/>
            <person name="Jubin C."/>
            <person name="Canestro C."/>
            <person name="Bouquet J.M."/>
            <person name="Danks G."/>
            <person name="Poulain J."/>
            <person name="Campsteijn C."/>
            <person name="Adamski M."/>
            <person name="Cross I."/>
            <person name="Yadetie F."/>
            <person name="Muffato M."/>
            <person name="Louis A."/>
            <person name="Butcher S."/>
            <person name="Tsagkogeorga G."/>
            <person name="Konrad A."/>
            <person name="Singh S."/>
            <person name="Jensen M.F."/>
            <person name="Cong E.H."/>
            <person name="Eikeseth-Otteraa H."/>
            <person name="Noel B."/>
            <person name="Anthouard V."/>
            <person name="Porcel B.M."/>
            <person name="Kachouri-Lafond R."/>
            <person name="Nishino A."/>
            <person name="Ugolini M."/>
            <person name="Chourrout P."/>
            <person name="Nishida H."/>
            <person name="Aasland R."/>
            <person name="Huzurbazar S."/>
            <person name="Westhof E."/>
            <person name="Delsuc F."/>
            <person name="Lehrach H."/>
            <person name="Reinhardt R."/>
            <person name="Weissenbach J."/>
            <person name="Roy S.W."/>
            <person name="Artiguenave F."/>
            <person name="Postlethwait J.H."/>
            <person name="Manak J.R."/>
            <person name="Thompson E.M."/>
            <person name="Jaillon O."/>
            <person name="Du Pasquier L."/>
            <person name="Boudinot P."/>
            <person name="Liberles D.A."/>
            <person name="Volff J.N."/>
            <person name="Philippe H."/>
            <person name="Lenhard B."/>
            <person name="Roest Crollius H."/>
            <person name="Wincker P."/>
            <person name="Chourrout D."/>
        </authorList>
    </citation>
    <scope>NUCLEOTIDE SEQUENCE [LARGE SCALE GENOMIC DNA]</scope>
</reference>
<evidence type="ECO:0000313" key="2">
    <source>
        <dbReference type="EMBL" id="CBY39137.1"/>
    </source>
</evidence>
<feature type="non-terminal residue" evidence="2">
    <location>
        <position position="1"/>
    </location>
</feature>
<evidence type="ECO:0008006" key="3">
    <source>
        <dbReference type="Google" id="ProtNLM"/>
    </source>
</evidence>
<keyword evidence="1" id="KW-1133">Transmembrane helix</keyword>
<gene>
    <name evidence="2" type="ORF">GSOID_T00019682001</name>
</gene>
<accession>E4YUJ8</accession>
<evidence type="ECO:0000256" key="1">
    <source>
        <dbReference type="SAM" id="Phobius"/>
    </source>
</evidence>